<dbReference type="Pfam" id="PF01724">
    <property type="entry name" value="DUF29"/>
    <property type="match status" value="1"/>
</dbReference>
<keyword evidence="2" id="KW-1185">Reference proteome</keyword>
<dbReference type="PANTHER" id="PTHR34235">
    <property type="entry name" value="SLR1203 PROTEIN-RELATED"/>
    <property type="match status" value="1"/>
</dbReference>
<name>A0AAE3GTT7_9CYAN</name>
<protein>
    <submittedName>
        <fullName evidence="1">DUF29 domain-containing protein</fullName>
    </submittedName>
</protein>
<evidence type="ECO:0000313" key="1">
    <source>
        <dbReference type="EMBL" id="MCP2729758.1"/>
    </source>
</evidence>
<dbReference type="EMBL" id="JAMZMM010000139">
    <property type="protein sequence ID" value="MCP2729758.1"/>
    <property type="molecule type" value="Genomic_DNA"/>
</dbReference>
<comment type="caution">
    <text evidence="1">The sequence shown here is derived from an EMBL/GenBank/DDBJ whole genome shotgun (WGS) entry which is preliminary data.</text>
</comment>
<sequence length="149" mass="17759">MSNAILYNQDFWQWTKQQAECLRQGKWAELDVENLVEELETLGRSEEKEIGSYLQVLLMHLLKYQYQPERRSRSWDNTISNCRDKIQDCLEDTPSLQRFLIDSEWVKKYYRRAIRDAAKETQKPLEIFPIECPYTIAQILDPNSPKSNP</sequence>
<dbReference type="RefSeq" id="WP_254012535.1">
    <property type="nucleotide sequence ID" value="NZ_JAMZMM010000139.1"/>
</dbReference>
<accession>A0AAE3GTT7</accession>
<gene>
    <name evidence="1" type="ORF">NJ959_14995</name>
</gene>
<proteinExistence type="predicted"/>
<reference evidence="1" key="1">
    <citation type="submission" date="2022-06" db="EMBL/GenBank/DDBJ databases">
        <title>New cyanobacteria of genus Symplocastrum in benthos of Lake Baikal.</title>
        <authorList>
            <person name="Sorokovikova E."/>
            <person name="Tikhonova I."/>
            <person name="Krasnopeev A."/>
            <person name="Evseev P."/>
            <person name="Gladkikh A."/>
            <person name="Belykh O."/>
        </authorList>
    </citation>
    <scope>NUCLEOTIDE SEQUENCE</scope>
    <source>
        <strain evidence="1">BBK-W-15</strain>
    </source>
</reference>
<dbReference type="InterPro" id="IPR002636">
    <property type="entry name" value="DUF29"/>
</dbReference>
<dbReference type="Proteomes" id="UP001204953">
    <property type="component" value="Unassembled WGS sequence"/>
</dbReference>
<evidence type="ECO:0000313" key="2">
    <source>
        <dbReference type="Proteomes" id="UP001204953"/>
    </source>
</evidence>
<dbReference type="AlphaFoldDB" id="A0AAE3GTT7"/>
<organism evidence="1 2">
    <name type="scientific">Limnofasciculus baicalensis BBK-W-15</name>
    <dbReference type="NCBI Taxonomy" id="2699891"/>
    <lineage>
        <taxon>Bacteria</taxon>
        <taxon>Bacillati</taxon>
        <taxon>Cyanobacteriota</taxon>
        <taxon>Cyanophyceae</taxon>
        <taxon>Coleofasciculales</taxon>
        <taxon>Coleofasciculaceae</taxon>
        <taxon>Limnofasciculus</taxon>
        <taxon>Limnofasciculus baicalensis</taxon>
    </lineage>
</organism>
<dbReference type="PANTHER" id="PTHR34235:SF1">
    <property type="entry name" value="SLR0416 PROTEIN"/>
    <property type="match status" value="1"/>
</dbReference>
<dbReference type="Gene3D" id="1.20.1220.20">
    <property type="entry name" value="Uncharcterised protein PF01724"/>
    <property type="match status" value="1"/>
</dbReference>